<comment type="caution">
    <text evidence="2">The sequence shown here is derived from an EMBL/GenBank/DDBJ whole genome shotgun (WGS) entry which is preliminary data.</text>
</comment>
<name>A0AAV5U6Y6_9BILA</name>
<gene>
    <name evidence="2" type="ORF">PENTCL1PPCAC_24825</name>
</gene>
<evidence type="ECO:0000313" key="3">
    <source>
        <dbReference type="Proteomes" id="UP001432027"/>
    </source>
</evidence>
<dbReference type="AlphaFoldDB" id="A0AAV5U6Y6"/>
<sequence>IDRSSPTTVILAQLQPRSVSRLDSCANVMGSEGRVSLEGASGETIPFPLPATRPSPTIDCRNSRSGYSFCSFDGMDRQEVSRGSGASGWSRLPLGIGSCWYCPTPRPTSLLPPHPIHRSFHLKREMPLLEYSSTSLLVPVRSIPSSIPSQESLSSSVTFPHWHQEELMPTLPVCLPLTATSVRSMSGGSGDTATSPRPSAASSLEHNCSHGL</sequence>
<evidence type="ECO:0000313" key="2">
    <source>
        <dbReference type="EMBL" id="GMT02651.1"/>
    </source>
</evidence>
<evidence type="ECO:0000256" key="1">
    <source>
        <dbReference type="SAM" id="MobiDB-lite"/>
    </source>
</evidence>
<dbReference type="EMBL" id="BTSX01000005">
    <property type="protein sequence ID" value="GMT02651.1"/>
    <property type="molecule type" value="Genomic_DNA"/>
</dbReference>
<feature type="compositionally biased region" description="Low complexity" evidence="1">
    <location>
        <begin position="192"/>
        <end position="203"/>
    </location>
</feature>
<reference evidence="2" key="1">
    <citation type="submission" date="2023-10" db="EMBL/GenBank/DDBJ databases">
        <title>Genome assembly of Pristionchus species.</title>
        <authorList>
            <person name="Yoshida K."/>
            <person name="Sommer R.J."/>
        </authorList>
    </citation>
    <scope>NUCLEOTIDE SEQUENCE</scope>
    <source>
        <strain evidence="2">RS0144</strain>
    </source>
</reference>
<proteinExistence type="predicted"/>
<feature type="region of interest" description="Disordered" evidence="1">
    <location>
        <begin position="184"/>
        <end position="212"/>
    </location>
</feature>
<accession>A0AAV5U6Y6</accession>
<feature type="non-terminal residue" evidence="2">
    <location>
        <position position="1"/>
    </location>
</feature>
<dbReference type="Proteomes" id="UP001432027">
    <property type="component" value="Unassembled WGS sequence"/>
</dbReference>
<feature type="non-terminal residue" evidence="2">
    <location>
        <position position="212"/>
    </location>
</feature>
<protein>
    <submittedName>
        <fullName evidence="2">Uncharacterized protein</fullName>
    </submittedName>
</protein>
<keyword evidence="3" id="KW-1185">Reference proteome</keyword>
<organism evidence="2 3">
    <name type="scientific">Pristionchus entomophagus</name>
    <dbReference type="NCBI Taxonomy" id="358040"/>
    <lineage>
        <taxon>Eukaryota</taxon>
        <taxon>Metazoa</taxon>
        <taxon>Ecdysozoa</taxon>
        <taxon>Nematoda</taxon>
        <taxon>Chromadorea</taxon>
        <taxon>Rhabditida</taxon>
        <taxon>Rhabditina</taxon>
        <taxon>Diplogasteromorpha</taxon>
        <taxon>Diplogasteroidea</taxon>
        <taxon>Neodiplogasteridae</taxon>
        <taxon>Pristionchus</taxon>
    </lineage>
</organism>